<dbReference type="AlphaFoldDB" id="A0AAJ4EIY7"/>
<dbReference type="Proteomes" id="UP001214629">
    <property type="component" value="Chromosome"/>
</dbReference>
<dbReference type="GeneID" id="54238584"/>
<reference evidence="2 4" key="2">
    <citation type="submission" date="2022-04" db="EMBL/GenBank/DDBJ databases">
        <title>Whole genome of Spiroplasma citri.</title>
        <authorList>
            <person name="Khanchezar A."/>
            <person name="Izadpanah K."/>
            <person name="Taghavi M."/>
            <person name="Ghorbani A."/>
            <person name="Beven L."/>
        </authorList>
    </citation>
    <scope>NUCLEOTIDE SEQUENCE [LARGE SCALE GENOMIC DNA]</scope>
    <source>
        <strain evidence="2 4">D4</strain>
    </source>
</reference>
<dbReference type="KEGG" id="sck:SCITRI_00676"/>
<organism evidence="1 3">
    <name type="scientific">Spiroplasma citri</name>
    <dbReference type="NCBI Taxonomy" id="2133"/>
    <lineage>
        <taxon>Bacteria</taxon>
        <taxon>Bacillati</taxon>
        <taxon>Mycoplasmatota</taxon>
        <taxon>Mollicutes</taxon>
        <taxon>Entomoplasmatales</taxon>
        <taxon>Spiroplasmataceae</taxon>
        <taxon>Spiroplasma</taxon>
    </lineage>
</organism>
<dbReference type="RefSeq" id="WP_071937194.1">
    <property type="nucleotide sequence ID" value="NZ_CP013197.1"/>
</dbReference>
<proteinExistence type="predicted"/>
<gene>
    <name evidence="1" type="ORF">GL298_03420</name>
    <name evidence="2" type="ORF">M0C40_03480</name>
</gene>
<reference evidence="1 3" key="1">
    <citation type="submission" date="2019-11" db="EMBL/GenBank/DDBJ databases">
        <title>Whole genome sequencing and comparative genomics analyses of five strains of Spiroplasma citri.</title>
        <authorList>
            <person name="Yokomi R."/>
            <person name="Chen J."/>
            <person name="Rattner R."/>
            <person name="Vidalakis G."/>
        </authorList>
    </citation>
    <scope>NUCLEOTIDE SEQUENCE [LARGE SCALE GENOMIC DNA]</scope>
    <source>
        <strain evidence="1 3">BR12</strain>
    </source>
</reference>
<evidence type="ECO:0000313" key="4">
    <source>
        <dbReference type="Proteomes" id="UP001214629"/>
    </source>
</evidence>
<name>A0AAJ4EIY7_SPICI</name>
<evidence type="ECO:0000313" key="2">
    <source>
        <dbReference type="EMBL" id="WFG97077.1"/>
    </source>
</evidence>
<protein>
    <submittedName>
        <fullName evidence="1">Uncharacterized protein</fullName>
    </submittedName>
</protein>
<dbReference type="EMBL" id="CP046368">
    <property type="protein sequence ID" value="QIA68645.1"/>
    <property type="molecule type" value="Genomic_DNA"/>
</dbReference>
<keyword evidence="4" id="KW-1185">Reference proteome</keyword>
<dbReference type="Proteomes" id="UP000464735">
    <property type="component" value="Chromosome"/>
</dbReference>
<evidence type="ECO:0000313" key="1">
    <source>
        <dbReference type="EMBL" id="QIA68645.1"/>
    </source>
</evidence>
<accession>A0AAJ4EIY7</accession>
<evidence type="ECO:0000313" key="3">
    <source>
        <dbReference type="Proteomes" id="UP000464735"/>
    </source>
</evidence>
<dbReference type="EMBL" id="CP096246">
    <property type="protein sequence ID" value="WFG97077.1"/>
    <property type="molecule type" value="Genomic_DNA"/>
</dbReference>
<sequence length="130" mass="15797">MYQQLNKTDELSNYDNKYILFNFRFTLIETKLDTSDYKKIFNKIISYYSKITVRQFDSSVNVEYNEKIIKRQKEKNNKFIDYIKNNYNLDLKRTFDIYRSGCGKRADGLLIKNIFYLLEITNHNQREGKK</sequence>